<feature type="domain" description="Amidase" evidence="2">
    <location>
        <begin position="31"/>
        <end position="421"/>
    </location>
</feature>
<evidence type="ECO:0000259" key="2">
    <source>
        <dbReference type="Pfam" id="PF01425"/>
    </source>
</evidence>
<dbReference type="HOGENOM" id="CLU_009600_0_0_1"/>
<dbReference type="InterPro" id="IPR000120">
    <property type="entry name" value="Amidase"/>
</dbReference>
<feature type="region of interest" description="Disordered" evidence="1">
    <location>
        <begin position="134"/>
        <end position="157"/>
    </location>
</feature>
<proteinExistence type="predicted"/>
<dbReference type="GO" id="GO:0003824">
    <property type="term" value="F:catalytic activity"/>
    <property type="evidence" value="ECO:0007669"/>
    <property type="project" value="InterPro"/>
</dbReference>
<gene>
    <name evidence="3" type="ORF">OIDMADRAFT_25727</name>
</gene>
<name>A0A0C3HA67_OIDMZ</name>
<dbReference type="Pfam" id="PF01425">
    <property type="entry name" value="Amidase"/>
    <property type="match status" value="1"/>
</dbReference>
<accession>A0A0C3HA67</accession>
<dbReference type="PANTHER" id="PTHR11895">
    <property type="entry name" value="TRANSAMIDASE"/>
    <property type="match status" value="1"/>
</dbReference>
<dbReference type="AlphaFoldDB" id="A0A0C3HA67"/>
<dbReference type="STRING" id="913774.A0A0C3HA67"/>
<dbReference type="EMBL" id="KN832872">
    <property type="protein sequence ID" value="KIN05131.1"/>
    <property type="molecule type" value="Genomic_DNA"/>
</dbReference>
<evidence type="ECO:0000256" key="1">
    <source>
        <dbReference type="SAM" id="MobiDB-lite"/>
    </source>
</evidence>
<dbReference type="OrthoDB" id="6428749at2759"/>
<evidence type="ECO:0000313" key="4">
    <source>
        <dbReference type="Proteomes" id="UP000054321"/>
    </source>
</evidence>
<dbReference type="Gene3D" id="3.90.1300.10">
    <property type="entry name" value="Amidase signature (AS) domain"/>
    <property type="match status" value="1"/>
</dbReference>
<keyword evidence="4" id="KW-1185">Reference proteome</keyword>
<dbReference type="PANTHER" id="PTHR11895:SF7">
    <property type="entry name" value="GLUTAMYL-TRNA(GLN) AMIDOTRANSFERASE SUBUNIT A, MITOCHONDRIAL"/>
    <property type="match status" value="1"/>
</dbReference>
<sequence length="441" mass="48423">MSLPEAKLYRLTATEVIARLKSGDFKVETYVRSLLSRIEEREPIVKAWAYYDPSHIIDQARRLDNTPREERGPLHGIPIGIKDVIYTQDMPTRHNSPIYDSSEPHLDAATVSILRRAGAIIFGKTATAAFAAVGDGPATRNPHDPERTPGGSSSGSGAAVADMHVPLALGTQTGGSVIRPASFNGIFGMKPTWGAISTDGQKIFSPIFDTVGVFARSADDLQLLADVFRLTGDSTTIPFQIEGSRFAVLKTVHWKQAEQDTVIAMETIARLLRLHGATVEEVELPPDFENLHLWHKQTINTDGAVSFYREYTIAKELLPEMLVRYVEKEQGYSNSDKLSAMDNIARLRPRIDDILRGYTAAITPSTRGAAPFGFKTGSPIFNSLWTALHTPVINFPGFASSNGLPIGLSLVSARYTDQRLLKVAKEVEKLLQSHGGWESKL</sequence>
<dbReference type="Proteomes" id="UP000054321">
    <property type="component" value="Unassembled WGS sequence"/>
</dbReference>
<evidence type="ECO:0000313" key="3">
    <source>
        <dbReference type="EMBL" id="KIN05131.1"/>
    </source>
</evidence>
<dbReference type="InterPro" id="IPR023631">
    <property type="entry name" value="Amidase_dom"/>
</dbReference>
<dbReference type="InParanoid" id="A0A0C3HA67"/>
<dbReference type="InterPro" id="IPR036928">
    <property type="entry name" value="AS_sf"/>
</dbReference>
<organism evidence="3 4">
    <name type="scientific">Oidiodendron maius (strain Zn)</name>
    <dbReference type="NCBI Taxonomy" id="913774"/>
    <lineage>
        <taxon>Eukaryota</taxon>
        <taxon>Fungi</taxon>
        <taxon>Dikarya</taxon>
        <taxon>Ascomycota</taxon>
        <taxon>Pezizomycotina</taxon>
        <taxon>Leotiomycetes</taxon>
        <taxon>Leotiomycetes incertae sedis</taxon>
        <taxon>Myxotrichaceae</taxon>
        <taxon>Oidiodendron</taxon>
    </lineage>
</organism>
<protein>
    <recommendedName>
        <fullName evidence="2">Amidase domain-containing protein</fullName>
    </recommendedName>
</protein>
<dbReference type="SUPFAM" id="SSF75304">
    <property type="entry name" value="Amidase signature (AS) enzymes"/>
    <property type="match status" value="1"/>
</dbReference>
<reference evidence="3 4" key="1">
    <citation type="submission" date="2014-04" db="EMBL/GenBank/DDBJ databases">
        <authorList>
            <consortium name="DOE Joint Genome Institute"/>
            <person name="Kuo A."/>
            <person name="Martino E."/>
            <person name="Perotto S."/>
            <person name="Kohler A."/>
            <person name="Nagy L.G."/>
            <person name="Floudas D."/>
            <person name="Copeland A."/>
            <person name="Barry K.W."/>
            <person name="Cichocki N."/>
            <person name="Veneault-Fourrey C."/>
            <person name="LaButti K."/>
            <person name="Lindquist E.A."/>
            <person name="Lipzen A."/>
            <person name="Lundell T."/>
            <person name="Morin E."/>
            <person name="Murat C."/>
            <person name="Sun H."/>
            <person name="Tunlid A."/>
            <person name="Henrissat B."/>
            <person name="Grigoriev I.V."/>
            <person name="Hibbett D.S."/>
            <person name="Martin F."/>
            <person name="Nordberg H.P."/>
            <person name="Cantor M.N."/>
            <person name="Hua S.X."/>
        </authorList>
    </citation>
    <scope>NUCLEOTIDE SEQUENCE [LARGE SCALE GENOMIC DNA]</scope>
    <source>
        <strain evidence="3 4">Zn</strain>
    </source>
</reference>
<reference evidence="4" key="2">
    <citation type="submission" date="2015-01" db="EMBL/GenBank/DDBJ databases">
        <title>Evolutionary Origins and Diversification of the Mycorrhizal Mutualists.</title>
        <authorList>
            <consortium name="DOE Joint Genome Institute"/>
            <consortium name="Mycorrhizal Genomics Consortium"/>
            <person name="Kohler A."/>
            <person name="Kuo A."/>
            <person name="Nagy L.G."/>
            <person name="Floudas D."/>
            <person name="Copeland A."/>
            <person name="Barry K.W."/>
            <person name="Cichocki N."/>
            <person name="Veneault-Fourrey C."/>
            <person name="LaButti K."/>
            <person name="Lindquist E.A."/>
            <person name="Lipzen A."/>
            <person name="Lundell T."/>
            <person name="Morin E."/>
            <person name="Murat C."/>
            <person name="Riley R."/>
            <person name="Ohm R."/>
            <person name="Sun H."/>
            <person name="Tunlid A."/>
            <person name="Henrissat B."/>
            <person name="Grigoriev I.V."/>
            <person name="Hibbett D.S."/>
            <person name="Martin F."/>
        </authorList>
    </citation>
    <scope>NUCLEOTIDE SEQUENCE [LARGE SCALE GENOMIC DNA]</scope>
    <source>
        <strain evidence="4">Zn</strain>
    </source>
</reference>